<dbReference type="AlphaFoldDB" id="A0AAW9S7X3"/>
<keyword evidence="1" id="KW-0175">Coiled coil</keyword>
<dbReference type="GO" id="GO:0000155">
    <property type="term" value="F:phosphorelay sensor kinase activity"/>
    <property type="evidence" value="ECO:0007669"/>
    <property type="project" value="InterPro"/>
</dbReference>
<dbReference type="EMBL" id="JBDKWZ010000003">
    <property type="protein sequence ID" value="MEN7547428.1"/>
    <property type="molecule type" value="Genomic_DNA"/>
</dbReference>
<organism evidence="3 4">
    <name type="scientific">Rapidithrix thailandica</name>
    <dbReference type="NCBI Taxonomy" id="413964"/>
    <lineage>
        <taxon>Bacteria</taxon>
        <taxon>Pseudomonadati</taxon>
        <taxon>Bacteroidota</taxon>
        <taxon>Cytophagia</taxon>
        <taxon>Cytophagales</taxon>
        <taxon>Flammeovirgaceae</taxon>
        <taxon>Rapidithrix</taxon>
    </lineage>
</organism>
<keyword evidence="2" id="KW-0472">Membrane</keyword>
<evidence type="ECO:0000313" key="3">
    <source>
        <dbReference type="EMBL" id="MEN7547428.1"/>
    </source>
</evidence>
<keyword evidence="2" id="KW-0812">Transmembrane</keyword>
<accession>A0AAW9S7X3</accession>
<gene>
    <name evidence="3" type="ORF">AAG747_05895</name>
</gene>
<dbReference type="Proteomes" id="UP001403385">
    <property type="component" value="Unassembled WGS sequence"/>
</dbReference>
<feature type="transmembrane region" description="Helical" evidence="2">
    <location>
        <begin position="55"/>
        <end position="72"/>
    </location>
</feature>
<evidence type="ECO:0000256" key="1">
    <source>
        <dbReference type="SAM" id="Coils"/>
    </source>
</evidence>
<name>A0AAW9S7X3_9BACT</name>
<comment type="caution">
    <text evidence="3">The sequence shown here is derived from an EMBL/GenBank/DDBJ whole genome shotgun (WGS) entry which is preliminary data.</text>
</comment>
<sequence>MPLFLLVCFWGFFAEEVKSHLGINDPYQAEAQYYYASWISQPQGEKFSKWMPHPWLFPTGVCLMIAFVAFNFQRKSTGEAQKNQQLQQAVFEKNQQLILEKNKLQKHLSKLKDKNKKLKAQLQIQENQLCVQRNQLQEYSHHNAHKMRGPIARILGVVNLYQHESEASNIEDYMRYIECSAKELDRTVREINASLMVC</sequence>
<dbReference type="SUPFAM" id="SSF47384">
    <property type="entry name" value="Homodimeric domain of signal transducing histidine kinase"/>
    <property type="match status" value="1"/>
</dbReference>
<keyword evidence="4" id="KW-1185">Reference proteome</keyword>
<protein>
    <recommendedName>
        <fullName evidence="5">Signal transduction histidine kinase dimerisation/phosphoacceptor domain-containing protein</fullName>
    </recommendedName>
</protein>
<evidence type="ECO:0000256" key="2">
    <source>
        <dbReference type="SAM" id="Phobius"/>
    </source>
</evidence>
<evidence type="ECO:0000313" key="4">
    <source>
        <dbReference type="Proteomes" id="UP001403385"/>
    </source>
</evidence>
<dbReference type="InterPro" id="IPR036097">
    <property type="entry name" value="HisK_dim/P_sf"/>
</dbReference>
<reference evidence="3 4" key="1">
    <citation type="submission" date="2024-04" db="EMBL/GenBank/DDBJ databases">
        <title>Novel genus in family Flammeovirgaceae.</title>
        <authorList>
            <person name="Nguyen T.H."/>
            <person name="Vuong T.Q."/>
            <person name="Le H."/>
            <person name="Kim S.-G."/>
        </authorList>
    </citation>
    <scope>NUCLEOTIDE SEQUENCE [LARGE SCALE GENOMIC DNA]</scope>
    <source>
        <strain evidence="3 4">JCM 23209</strain>
    </source>
</reference>
<proteinExistence type="predicted"/>
<dbReference type="RefSeq" id="WP_346820216.1">
    <property type="nucleotide sequence ID" value="NZ_JBDKWZ010000003.1"/>
</dbReference>
<evidence type="ECO:0008006" key="5">
    <source>
        <dbReference type="Google" id="ProtNLM"/>
    </source>
</evidence>
<keyword evidence="2" id="KW-1133">Transmembrane helix</keyword>
<feature type="coiled-coil region" evidence="1">
    <location>
        <begin position="94"/>
        <end position="128"/>
    </location>
</feature>